<evidence type="ECO:0000256" key="1">
    <source>
        <dbReference type="ARBA" id="ARBA00008954"/>
    </source>
</evidence>
<dbReference type="EMBL" id="JAVRRF010000015">
    <property type="protein sequence ID" value="KAK5058158.1"/>
    <property type="molecule type" value="Genomic_DNA"/>
</dbReference>
<evidence type="ECO:0000256" key="3">
    <source>
        <dbReference type="RuleBase" id="RU003560"/>
    </source>
</evidence>
<dbReference type="Gene3D" id="3.90.1150.10">
    <property type="entry name" value="Aspartate Aminotransferase, domain 1"/>
    <property type="match status" value="1"/>
</dbReference>
<sequence length="487" mass="52853">MSPSRTDDQPDTNLLYRSLHDQSPDLVVYAKGPYLWLDDGRKVRLILISHIDPLNIDFQILDACAGAAVASIGHGDQRVIAAVTKQMTQLSYHHTSRLTNRAAEALAHKLIGHRPGGLSHAIFLSSGSEANESAIKLARQYWVEVGEPERVHIISRNGSYHGNSIGCVSLTGIPSRRKHFLPLLMPHTSQISPCYSYRYQKDGESDAEYSERCAAELEREILRVGEGRVAAFYAETIVGASAGNIVPAPGYFQAIRRVCDKYGVLLVLDEVMCGMGRTGKMHCWEWEGVTPDIQTIGKGLNGGYQALSAVLISEKVIAGLRNGSGSFANGQTFQCHPAAAAAGLAVQTIFESDNVIENCAKRGKELTAALEKAVGNHPNVGEIRGRGLFQSIEFVADRKTKSTFPVNLPLSNMLNDTIFERGALVYSGFGKGTADGVRGDHILLSPPLNITSEQVDEMVYAVKAGIENVFSRPEVVEAAALAEPWVL</sequence>
<reference evidence="4 5" key="1">
    <citation type="submission" date="2023-08" db="EMBL/GenBank/DDBJ databases">
        <title>Black Yeasts Isolated from many extreme environments.</title>
        <authorList>
            <person name="Coleine C."/>
            <person name="Stajich J.E."/>
            <person name="Selbmann L."/>
        </authorList>
    </citation>
    <scope>NUCLEOTIDE SEQUENCE [LARGE SCALE GENOMIC DNA]</scope>
    <source>
        <strain evidence="4 5">CCFEE 6328</strain>
    </source>
</reference>
<dbReference type="InterPro" id="IPR015421">
    <property type="entry name" value="PyrdxlP-dep_Trfase_major"/>
</dbReference>
<evidence type="ECO:0008006" key="6">
    <source>
        <dbReference type="Google" id="ProtNLM"/>
    </source>
</evidence>
<dbReference type="PANTHER" id="PTHR43094">
    <property type="entry name" value="AMINOTRANSFERASE"/>
    <property type="match status" value="1"/>
</dbReference>
<accession>A0ABR0J825</accession>
<protein>
    <recommendedName>
        <fullName evidence="6">PLP-dependent transferase</fullName>
    </recommendedName>
</protein>
<keyword evidence="2 3" id="KW-0663">Pyridoxal phosphate</keyword>
<keyword evidence="5" id="KW-1185">Reference proteome</keyword>
<evidence type="ECO:0000313" key="5">
    <source>
        <dbReference type="Proteomes" id="UP001345691"/>
    </source>
</evidence>
<dbReference type="PANTHER" id="PTHR43094:SF1">
    <property type="entry name" value="AMINOTRANSFERASE CLASS-III"/>
    <property type="match status" value="1"/>
</dbReference>
<dbReference type="Proteomes" id="UP001345691">
    <property type="component" value="Unassembled WGS sequence"/>
</dbReference>
<gene>
    <name evidence="4" type="ORF">LTR69_007155</name>
</gene>
<dbReference type="InterPro" id="IPR005814">
    <property type="entry name" value="Aminotrans_3"/>
</dbReference>
<evidence type="ECO:0000313" key="4">
    <source>
        <dbReference type="EMBL" id="KAK5058158.1"/>
    </source>
</evidence>
<dbReference type="Gene3D" id="3.40.640.10">
    <property type="entry name" value="Type I PLP-dependent aspartate aminotransferase-like (Major domain)"/>
    <property type="match status" value="1"/>
</dbReference>
<comment type="similarity">
    <text evidence="1 3">Belongs to the class-III pyridoxal-phosphate-dependent aminotransferase family.</text>
</comment>
<evidence type="ECO:0000256" key="2">
    <source>
        <dbReference type="ARBA" id="ARBA00022898"/>
    </source>
</evidence>
<dbReference type="InterPro" id="IPR015422">
    <property type="entry name" value="PyrdxlP-dep_Trfase_small"/>
</dbReference>
<comment type="caution">
    <text evidence="4">The sequence shown here is derived from an EMBL/GenBank/DDBJ whole genome shotgun (WGS) entry which is preliminary data.</text>
</comment>
<name>A0ABR0J825_9EURO</name>
<dbReference type="NCBIfam" id="NF005685">
    <property type="entry name" value="PRK07483.1"/>
    <property type="match status" value="1"/>
</dbReference>
<dbReference type="CDD" id="cd00610">
    <property type="entry name" value="OAT_like"/>
    <property type="match status" value="1"/>
</dbReference>
<proteinExistence type="inferred from homology"/>
<organism evidence="4 5">
    <name type="scientific">Exophiala sideris</name>
    <dbReference type="NCBI Taxonomy" id="1016849"/>
    <lineage>
        <taxon>Eukaryota</taxon>
        <taxon>Fungi</taxon>
        <taxon>Dikarya</taxon>
        <taxon>Ascomycota</taxon>
        <taxon>Pezizomycotina</taxon>
        <taxon>Eurotiomycetes</taxon>
        <taxon>Chaetothyriomycetidae</taxon>
        <taxon>Chaetothyriales</taxon>
        <taxon>Herpotrichiellaceae</taxon>
        <taxon>Exophiala</taxon>
    </lineage>
</organism>
<dbReference type="InterPro" id="IPR015424">
    <property type="entry name" value="PyrdxlP-dep_Trfase"/>
</dbReference>
<dbReference type="Pfam" id="PF00202">
    <property type="entry name" value="Aminotran_3"/>
    <property type="match status" value="1"/>
</dbReference>
<dbReference type="SUPFAM" id="SSF53383">
    <property type="entry name" value="PLP-dependent transferases"/>
    <property type="match status" value="1"/>
</dbReference>